<dbReference type="InterPro" id="IPR021509">
    <property type="entry name" value="DUF3169"/>
</dbReference>
<feature type="transmembrane region" description="Helical" evidence="1">
    <location>
        <begin position="213"/>
        <end position="233"/>
    </location>
</feature>
<dbReference type="EMBL" id="LT906439">
    <property type="protein sequence ID" value="SNU87626.1"/>
    <property type="molecule type" value="Genomic_DNA"/>
</dbReference>
<feature type="transmembrane region" description="Helical" evidence="1">
    <location>
        <begin position="40"/>
        <end position="61"/>
    </location>
</feature>
<feature type="transmembrane region" description="Helical" evidence="1">
    <location>
        <begin position="7"/>
        <end position="28"/>
    </location>
</feature>
<dbReference type="STRING" id="1123308.GCA_000380085_00062"/>
<proteinExistence type="predicted"/>
<dbReference type="AlphaFoldDB" id="A0A239SQI4"/>
<reference evidence="2 3" key="1">
    <citation type="submission" date="2017-06" db="EMBL/GenBank/DDBJ databases">
        <authorList>
            <consortium name="Pathogen Informatics"/>
        </authorList>
    </citation>
    <scope>NUCLEOTIDE SEQUENCE [LARGE SCALE GENOMIC DNA]</scope>
    <source>
        <strain evidence="2 3">NCTC13788</strain>
    </source>
</reference>
<dbReference type="RefSeq" id="WP_018372615.1">
    <property type="nucleotide sequence ID" value="NZ_LT906439.1"/>
</dbReference>
<feature type="transmembrane region" description="Helical" evidence="1">
    <location>
        <begin position="122"/>
        <end position="142"/>
    </location>
</feature>
<feature type="transmembrane region" description="Helical" evidence="1">
    <location>
        <begin position="185"/>
        <end position="207"/>
    </location>
</feature>
<gene>
    <name evidence="2" type="ORF">SAMEA4412692_00719</name>
</gene>
<protein>
    <submittedName>
        <fullName evidence="2">Membrane protein</fullName>
    </submittedName>
</protein>
<evidence type="ECO:0000313" key="2">
    <source>
        <dbReference type="EMBL" id="SNU87626.1"/>
    </source>
</evidence>
<keyword evidence="1" id="KW-0472">Membrane</keyword>
<sequence>MKNKKKAFKYIVLAMVLFLIGFIVGYFGPGGLNFSIPMEQIIWLGRLVALLSIIGFSYFLARAYTTHKNYLATVDDDESYELYKTARKTLDYSTVMFNISQIAAVFNVIASNSFELKSRTASFLYLDLMSLVILFVLVFIYYRVYGYVREVKVPFMISSDDLIAFMEKTADEAELQVEYRNSYKILHALTAEILPVLYIILGAVSILLNTNQIGALLSVAAIHLYITISQLRITKEYFK</sequence>
<keyword evidence="3" id="KW-1185">Reference proteome</keyword>
<organism evidence="2 3">
    <name type="scientific">Streptococcus merionis</name>
    <dbReference type="NCBI Taxonomy" id="400065"/>
    <lineage>
        <taxon>Bacteria</taxon>
        <taxon>Bacillati</taxon>
        <taxon>Bacillota</taxon>
        <taxon>Bacilli</taxon>
        <taxon>Lactobacillales</taxon>
        <taxon>Streptococcaceae</taxon>
        <taxon>Streptococcus</taxon>
    </lineage>
</organism>
<evidence type="ECO:0000256" key="1">
    <source>
        <dbReference type="SAM" id="Phobius"/>
    </source>
</evidence>
<evidence type="ECO:0000313" key="3">
    <source>
        <dbReference type="Proteomes" id="UP000215185"/>
    </source>
</evidence>
<dbReference type="KEGG" id="smen:SAMEA4412692_0719"/>
<keyword evidence="1" id="KW-0812">Transmembrane</keyword>
<name>A0A239SQI4_9STRE</name>
<dbReference type="Pfam" id="PF11368">
    <property type="entry name" value="DUF3169"/>
    <property type="match status" value="1"/>
</dbReference>
<feature type="transmembrane region" description="Helical" evidence="1">
    <location>
        <begin position="90"/>
        <end position="110"/>
    </location>
</feature>
<dbReference type="Proteomes" id="UP000215185">
    <property type="component" value="Chromosome 1"/>
</dbReference>
<keyword evidence="1" id="KW-1133">Transmembrane helix</keyword>
<accession>A0A239SQI4</accession>